<proteinExistence type="inferred from homology"/>
<dbReference type="Proteomes" id="UP000653644">
    <property type="component" value="Unassembled WGS sequence"/>
</dbReference>
<evidence type="ECO:0000256" key="3">
    <source>
        <dbReference type="ARBA" id="ARBA00022598"/>
    </source>
</evidence>
<feature type="domain" description="DNA ligase ATP-dependent C-terminal" evidence="7">
    <location>
        <begin position="217"/>
        <end position="311"/>
    </location>
</feature>
<dbReference type="Pfam" id="PF04679">
    <property type="entry name" value="DNA_ligase_A_C"/>
    <property type="match status" value="1"/>
</dbReference>
<evidence type="ECO:0000256" key="2">
    <source>
        <dbReference type="ARBA" id="ARBA00012727"/>
    </source>
</evidence>
<feature type="domain" description="ATP-dependent DNA ligase family profile" evidence="6">
    <location>
        <begin position="8"/>
        <end position="196"/>
    </location>
</feature>
<name>A0ABQ3DCE3_9ACTN</name>
<dbReference type="PANTHER" id="PTHR45674">
    <property type="entry name" value="DNA LIGASE 1/3 FAMILY MEMBER"/>
    <property type="match status" value="1"/>
</dbReference>
<dbReference type="InterPro" id="IPR050191">
    <property type="entry name" value="ATP-dep_DNA_ligase"/>
</dbReference>
<evidence type="ECO:0000259" key="7">
    <source>
        <dbReference type="Pfam" id="PF04679"/>
    </source>
</evidence>
<evidence type="ECO:0000256" key="4">
    <source>
        <dbReference type="ARBA" id="ARBA00034003"/>
    </source>
</evidence>
<evidence type="ECO:0000313" key="9">
    <source>
        <dbReference type="Proteomes" id="UP000653644"/>
    </source>
</evidence>
<evidence type="ECO:0000313" key="8">
    <source>
        <dbReference type="EMBL" id="GHA73505.1"/>
    </source>
</evidence>
<dbReference type="Gene3D" id="2.40.50.140">
    <property type="entry name" value="Nucleic acid-binding proteins"/>
    <property type="match status" value="1"/>
</dbReference>
<dbReference type="EC" id="6.5.1.1" evidence="2"/>
<dbReference type="Gene3D" id="3.30.1490.70">
    <property type="match status" value="1"/>
</dbReference>
<dbReference type="SUPFAM" id="SSF56091">
    <property type="entry name" value="DNA ligase/mRNA capping enzyme, catalytic domain"/>
    <property type="match status" value="1"/>
</dbReference>
<dbReference type="EMBL" id="BMVN01000091">
    <property type="protein sequence ID" value="GHA73505.1"/>
    <property type="molecule type" value="Genomic_DNA"/>
</dbReference>
<dbReference type="CDD" id="cd07970">
    <property type="entry name" value="OBF_DNA_ligase_LigC"/>
    <property type="match status" value="1"/>
</dbReference>
<dbReference type="InterPro" id="IPR044117">
    <property type="entry name" value="OBF_LigC-like"/>
</dbReference>
<feature type="region of interest" description="Disordered" evidence="5">
    <location>
        <begin position="299"/>
        <end position="324"/>
    </location>
</feature>
<comment type="catalytic activity">
    <reaction evidence="4">
        <text>ATP + (deoxyribonucleotide)n-3'-hydroxyl + 5'-phospho-(deoxyribonucleotide)m = (deoxyribonucleotide)n+m + AMP + diphosphate.</text>
        <dbReference type="EC" id="6.5.1.1"/>
    </reaction>
</comment>
<dbReference type="InterPro" id="IPR012340">
    <property type="entry name" value="NA-bd_OB-fold"/>
</dbReference>
<comment type="similarity">
    <text evidence="1">Belongs to the ATP-dependent DNA ligase family.</text>
</comment>
<comment type="caution">
    <text evidence="8">The sequence shown here is derived from an EMBL/GenBank/DDBJ whole genome shotgun (WGS) entry which is preliminary data.</text>
</comment>
<keyword evidence="3 8" id="KW-0436">Ligase</keyword>
<dbReference type="PANTHER" id="PTHR45674:SF4">
    <property type="entry name" value="DNA LIGASE 1"/>
    <property type="match status" value="1"/>
</dbReference>
<evidence type="ECO:0000256" key="5">
    <source>
        <dbReference type="SAM" id="MobiDB-lite"/>
    </source>
</evidence>
<evidence type="ECO:0000259" key="6">
    <source>
        <dbReference type="Pfam" id="PF01068"/>
    </source>
</evidence>
<dbReference type="InterPro" id="IPR012310">
    <property type="entry name" value="DNA_ligase_ATP-dep_cent"/>
</dbReference>
<reference evidence="9" key="1">
    <citation type="journal article" date="2019" name="Int. J. Syst. Evol. Microbiol.">
        <title>The Global Catalogue of Microorganisms (GCM) 10K type strain sequencing project: providing services to taxonomists for standard genome sequencing and annotation.</title>
        <authorList>
            <consortium name="The Broad Institute Genomics Platform"/>
            <consortium name="The Broad Institute Genome Sequencing Center for Infectious Disease"/>
            <person name="Wu L."/>
            <person name="Ma J."/>
        </authorList>
    </citation>
    <scope>NUCLEOTIDE SEQUENCE [LARGE SCALE GENOMIC DNA]</scope>
    <source>
        <strain evidence="9">JCM 4733</strain>
    </source>
</reference>
<accession>A0ABQ3DCE3</accession>
<dbReference type="GO" id="GO:0016874">
    <property type="term" value="F:ligase activity"/>
    <property type="evidence" value="ECO:0007669"/>
    <property type="project" value="UniProtKB-KW"/>
</dbReference>
<protein>
    <recommendedName>
        <fullName evidence="2">DNA ligase (ATP)</fullName>
        <ecNumber evidence="2">6.5.1.1</ecNumber>
    </recommendedName>
</protein>
<dbReference type="Gene3D" id="3.30.470.30">
    <property type="entry name" value="DNA ligase/mRNA capping enzyme"/>
    <property type="match status" value="1"/>
</dbReference>
<keyword evidence="9" id="KW-1185">Reference proteome</keyword>
<gene>
    <name evidence="8" type="primary">lig</name>
    <name evidence="8" type="ORF">GCM10010345_90290</name>
</gene>
<dbReference type="Pfam" id="PF01068">
    <property type="entry name" value="DNA_ligase_A_M"/>
    <property type="match status" value="1"/>
</dbReference>
<sequence length="324" mass="35651">MTWTLPEPMLAAPVPDPALPAGWAAEVKWDGWRAAVSVEAGHIMLRSRRGTNLLPAFPEVRAGCAQLPDATALDGELVVWESGRLAFERLQGRLQARGAGAARLAGEWPAHYVAFDLLRLAGTDTTRWAYRRRRAALEELFLDRGLTAPWALCPSTTEADTVREWLTWTAVGVEGIVYKQLDSIYAPSVRGWRKYKVRETQEAIVGAVTGSLRTPRTLLLGRYDTDGRLQYTGRTTTLPQAAARSVAALLAPSRGTHPWTGWTFSAGWGSREALDATLVRPELVVEVGVDVARDSTGRWRHPARWHRPRPDLSPSDVVSFGSPG</sequence>
<dbReference type="InterPro" id="IPR012309">
    <property type="entry name" value="DNA_ligase_ATP-dep_C"/>
</dbReference>
<dbReference type="RefSeq" id="WP_189894983.1">
    <property type="nucleotide sequence ID" value="NZ_BMVN01000091.1"/>
</dbReference>
<evidence type="ECO:0000256" key="1">
    <source>
        <dbReference type="ARBA" id="ARBA00007572"/>
    </source>
</evidence>
<organism evidence="8 9">
    <name type="scientific">Streptomyces canarius</name>
    <dbReference type="NCBI Taxonomy" id="285453"/>
    <lineage>
        <taxon>Bacteria</taxon>
        <taxon>Bacillati</taxon>
        <taxon>Actinomycetota</taxon>
        <taxon>Actinomycetes</taxon>
        <taxon>Kitasatosporales</taxon>
        <taxon>Streptomycetaceae</taxon>
        <taxon>Streptomyces</taxon>
    </lineage>
</organism>